<dbReference type="STRING" id="1895771.BGO89_12990"/>
<dbReference type="GO" id="GO:0030170">
    <property type="term" value="F:pyridoxal phosphate binding"/>
    <property type="evidence" value="ECO:0007669"/>
    <property type="project" value="TreeGrafter"/>
</dbReference>
<dbReference type="EMBL" id="MKVH01000025">
    <property type="protein sequence ID" value="OJX56249.1"/>
    <property type="molecule type" value="Genomic_DNA"/>
</dbReference>
<dbReference type="NCBIfam" id="NF008687">
    <property type="entry name" value="PRK11706.1"/>
    <property type="match status" value="1"/>
</dbReference>
<dbReference type="InterPro" id="IPR000653">
    <property type="entry name" value="DegT/StrS_aminotransferase"/>
</dbReference>
<dbReference type="Gene3D" id="3.90.1150.10">
    <property type="entry name" value="Aspartate Aminotransferase, domain 1"/>
    <property type="match status" value="1"/>
</dbReference>
<dbReference type="PANTHER" id="PTHR30244:SF34">
    <property type="entry name" value="DTDP-4-AMINO-4,6-DIDEOXYGALACTOSE TRANSAMINASE"/>
    <property type="match status" value="1"/>
</dbReference>
<feature type="active site" description="Proton acceptor" evidence="2">
    <location>
        <position position="181"/>
    </location>
</feature>
<reference evidence="5 6" key="1">
    <citation type="submission" date="2016-09" db="EMBL/GenBank/DDBJ databases">
        <title>Genome-resolved meta-omics ties microbial dynamics to process performance in biotechnology for thiocyanate degradation.</title>
        <authorList>
            <person name="Kantor R.S."/>
            <person name="Huddy R.J."/>
            <person name="Iyer R."/>
            <person name="Thomas B.C."/>
            <person name="Brown C.T."/>
            <person name="Anantharaman K."/>
            <person name="Tringe S."/>
            <person name="Hettich R.L."/>
            <person name="Harrison S.T."/>
            <person name="Banfield J.F."/>
        </authorList>
    </citation>
    <scope>NUCLEOTIDE SEQUENCE [LARGE SCALE GENOMIC DNA]</scope>
    <source>
        <strain evidence="5">59-99</strain>
    </source>
</reference>
<evidence type="ECO:0000313" key="6">
    <source>
        <dbReference type="Proteomes" id="UP000184233"/>
    </source>
</evidence>
<accession>A0A1M3KV23</accession>
<dbReference type="InterPro" id="IPR015424">
    <property type="entry name" value="PyrdxlP-dep_Trfase"/>
</dbReference>
<dbReference type="AlphaFoldDB" id="A0A1M3KV23"/>
<dbReference type="GO" id="GO:0019180">
    <property type="term" value="F:dTDP-4-amino-4,6-dideoxygalactose transaminase activity"/>
    <property type="evidence" value="ECO:0007669"/>
    <property type="project" value="TreeGrafter"/>
</dbReference>
<dbReference type="PIRSF" id="PIRSF000390">
    <property type="entry name" value="PLP_StrS"/>
    <property type="match status" value="1"/>
</dbReference>
<organism evidence="5 6">
    <name type="scientific">Candidatus Kapaibacterium thiocyanatum</name>
    <dbReference type="NCBI Taxonomy" id="1895771"/>
    <lineage>
        <taxon>Bacteria</taxon>
        <taxon>Pseudomonadati</taxon>
        <taxon>Candidatus Kapaibacteriota</taxon>
        <taxon>Candidatus Kapaibacteriia</taxon>
        <taxon>Candidatus Kapaibacteriales</taxon>
        <taxon>Candidatus Kapaibacteriaceae</taxon>
        <taxon>Candidatus Kapaibacterium</taxon>
    </lineage>
</organism>
<protein>
    <submittedName>
        <fullName evidence="5">dTDP-4-amino-4,6-dideoxygalactose transaminase</fullName>
    </submittedName>
</protein>
<proteinExistence type="inferred from homology"/>
<dbReference type="GO" id="GO:0000271">
    <property type="term" value="P:polysaccharide biosynthetic process"/>
    <property type="evidence" value="ECO:0007669"/>
    <property type="project" value="TreeGrafter"/>
</dbReference>
<sequence>MLPLTDPYVSPAAWDLLRDCMDRRAFAGDGVLCGQAEEELRNMTGASDVLLTTSCTHALELATSMIEGKEGDEIILPSFTFTSTATAIVQAGFVPIFADVDPSTMNIDPDDVRRCITSRTRAVIAVHYAGVACDMDALDAIVSDCGAVLIEDAAHSLGGSWNGRALGTIGGMGAYSFHASKNFACGEGGAFTTADASIVERAEIYREKGTNRKQFFRGTVDKYTWVGRGSSYVMADPLAALLLSSLRDRDIIQRHRQRLVSRYRELLGDGEMSDVVTLPTIPDYAAPAWHLMHVILASEELRDSLMNHLRSNDVGAAFHYIPLHTSPMGRSIAASPRHLPATDEYAGRLLRLPLHTHMTVADVERIVDLIGTWRMSVAGGSPVVQGAW</sequence>
<comment type="similarity">
    <text evidence="1 4">Belongs to the DegT/DnrJ/EryC1 family.</text>
</comment>
<dbReference type="Pfam" id="PF01041">
    <property type="entry name" value="DegT_DnrJ_EryC1"/>
    <property type="match status" value="1"/>
</dbReference>
<evidence type="ECO:0000256" key="3">
    <source>
        <dbReference type="PIRSR" id="PIRSR000390-2"/>
    </source>
</evidence>
<dbReference type="SUPFAM" id="SSF53383">
    <property type="entry name" value="PLP-dependent transferases"/>
    <property type="match status" value="1"/>
</dbReference>
<dbReference type="PANTHER" id="PTHR30244">
    <property type="entry name" value="TRANSAMINASE"/>
    <property type="match status" value="1"/>
</dbReference>
<evidence type="ECO:0000256" key="1">
    <source>
        <dbReference type="ARBA" id="ARBA00037999"/>
    </source>
</evidence>
<dbReference type="Proteomes" id="UP000184233">
    <property type="component" value="Unassembled WGS sequence"/>
</dbReference>
<keyword evidence="3 4" id="KW-0663">Pyridoxal phosphate</keyword>
<name>A0A1M3KV23_9BACT</name>
<evidence type="ECO:0000313" key="5">
    <source>
        <dbReference type="EMBL" id="OJX56249.1"/>
    </source>
</evidence>
<feature type="modified residue" description="N6-(pyridoxal phosphate)lysine" evidence="3">
    <location>
        <position position="181"/>
    </location>
</feature>
<dbReference type="InterPro" id="IPR015421">
    <property type="entry name" value="PyrdxlP-dep_Trfase_major"/>
</dbReference>
<evidence type="ECO:0000256" key="2">
    <source>
        <dbReference type="PIRSR" id="PIRSR000390-1"/>
    </source>
</evidence>
<dbReference type="Gene3D" id="3.40.640.10">
    <property type="entry name" value="Type I PLP-dependent aspartate aminotransferase-like (Major domain)"/>
    <property type="match status" value="1"/>
</dbReference>
<comment type="caution">
    <text evidence="5">The sequence shown here is derived from an EMBL/GenBank/DDBJ whole genome shotgun (WGS) entry which is preliminary data.</text>
</comment>
<evidence type="ECO:0000256" key="4">
    <source>
        <dbReference type="RuleBase" id="RU004508"/>
    </source>
</evidence>
<gene>
    <name evidence="5" type="ORF">BGO89_12990</name>
</gene>
<dbReference type="CDD" id="cd00616">
    <property type="entry name" value="AHBA_syn"/>
    <property type="match status" value="1"/>
</dbReference>
<dbReference type="InterPro" id="IPR015422">
    <property type="entry name" value="PyrdxlP-dep_Trfase_small"/>
</dbReference>